<dbReference type="Proteomes" id="UP000257845">
    <property type="component" value="Segment"/>
</dbReference>
<name>A0A384WJ83_9CAUD</name>
<dbReference type="EMBL" id="MF754112">
    <property type="protein sequence ID" value="ATI19094.1"/>
    <property type="molecule type" value="Genomic_DNA"/>
</dbReference>
<gene>
    <name evidence="2" type="ORF">KF2_026</name>
</gene>
<feature type="compositionally biased region" description="Low complexity" evidence="1">
    <location>
        <begin position="242"/>
        <end position="271"/>
    </location>
</feature>
<sequence>MTTPFNPLDQLNSLVEAAVETQAVDMTETGTGGGEKIILPKGPYNCRMIEYIEYGKVVPTHQGKPTGRPAALNARVGFCFYGPNGEEVYIRSLKMPVSNHEKANAKKLFDRMNYTGTLKHLAQGLNKCFRMELDVQEKDGREYNTMKFETLSPLPKFDPETGEPITLPEFDTSKIQVFLWSNPTKETWDSLYIDGTDDKGKSKNFIQEDILKAVDYEGSPLQALLEGGLPMPPADEPKAESAPTQADHAAAAQAAMPDAPAMPTMPDAPAV</sequence>
<evidence type="ECO:0000313" key="3">
    <source>
        <dbReference type="Proteomes" id="UP000257845"/>
    </source>
</evidence>
<organism evidence="2 3">
    <name type="scientific">Vibrio phage vB_VpaP_KF2</name>
    <dbReference type="NCBI Taxonomy" id="2041473"/>
    <lineage>
        <taxon>Viruses</taxon>
        <taxon>Duplodnaviria</taxon>
        <taxon>Heunggongvirae</taxon>
        <taxon>Uroviricota</taxon>
        <taxon>Caudoviricetes</taxon>
        <taxon>Autographivirales</taxon>
        <taxon>Autoscriptoviridae</taxon>
        <taxon>Maculvirus</taxon>
        <taxon>Maculvirus DE18</taxon>
        <taxon>Maculvirus KF2</taxon>
    </lineage>
</organism>
<keyword evidence="3" id="KW-1185">Reference proteome</keyword>
<reference evidence="2 3" key="1">
    <citation type="submission" date="2017-08" db="EMBL/GenBank/DDBJ databases">
        <title>Complete genome sequence of bacteriophage vB_VpaP_KF2.</title>
        <authorList>
            <person name="Yu J."/>
            <person name="Kwak S.-J."/>
            <person name="Lim J.-A."/>
            <person name="Chang H.-J."/>
        </authorList>
    </citation>
    <scope>NUCLEOTIDE SEQUENCE [LARGE SCALE GENOMIC DNA]</scope>
</reference>
<feature type="region of interest" description="Disordered" evidence="1">
    <location>
        <begin position="224"/>
        <end position="271"/>
    </location>
</feature>
<protein>
    <submittedName>
        <fullName evidence="2">Fe-S oxidoreductase</fullName>
    </submittedName>
</protein>
<evidence type="ECO:0000256" key="1">
    <source>
        <dbReference type="SAM" id="MobiDB-lite"/>
    </source>
</evidence>
<accession>A0A384WJ83</accession>
<evidence type="ECO:0000313" key="2">
    <source>
        <dbReference type="EMBL" id="ATI19094.1"/>
    </source>
</evidence>
<proteinExistence type="predicted"/>